<dbReference type="SUPFAM" id="SSF51658">
    <property type="entry name" value="Xylose isomerase-like"/>
    <property type="match status" value="1"/>
</dbReference>
<dbReference type="Gene3D" id="3.20.20.150">
    <property type="entry name" value="Divalent-metal-dependent TIM barrel enzymes"/>
    <property type="match status" value="1"/>
</dbReference>
<name>A0AB33K7Q4_9ACTN</name>
<evidence type="ECO:0000313" key="2">
    <source>
        <dbReference type="EMBL" id="BFP48780.1"/>
    </source>
</evidence>
<dbReference type="Pfam" id="PF01261">
    <property type="entry name" value="AP_endonuc_2"/>
    <property type="match status" value="1"/>
</dbReference>
<proteinExistence type="predicted"/>
<dbReference type="InterPro" id="IPR050312">
    <property type="entry name" value="IolE/XylAMocC-like"/>
</dbReference>
<sequence>MKWGFSTLGLPDVPLPEVLRLATTHGWSGVELRCAPGQPVHLGLSPTERADTARQFTRTGVAPLAVCSYVRIAEPGEDAAVLAELLDHVRLAADLGAPYVRVFPYGDDATAVRRLTTAAPAAEALGVRILIETHDTHRTAADVSRILQQVSSPAVGGLWDLMHTWLAGEPPAASHAALAPHLGYVQIKDIASPDDLTPLPLGTGVLPIDDCLRLLAADTWVSWEYEAPWHPSAAPFAPLLARRPRRTGGSRPR</sequence>
<reference evidence="2" key="1">
    <citation type="submission" date="2024-07" db="EMBL/GenBank/DDBJ databases">
        <title>Complete genome sequences of cellulolytic bacteria, Kitasatospora sp. CMC57 and Streptomyces sp. CMC78, isolated from Japanese agricultural soil.</title>
        <authorList>
            <person name="Hashimoto T."/>
            <person name="Ito M."/>
            <person name="Iwamoto M."/>
            <person name="Fukahori D."/>
            <person name="Shoda T."/>
            <person name="Sakoda M."/>
            <person name="Morohoshi T."/>
            <person name="Mitsuboshi M."/>
            <person name="Nishizawa T."/>
        </authorList>
    </citation>
    <scope>NUCLEOTIDE SEQUENCE</scope>
    <source>
        <strain evidence="2">CMC57</strain>
    </source>
</reference>
<dbReference type="PANTHER" id="PTHR12110">
    <property type="entry name" value="HYDROXYPYRUVATE ISOMERASE"/>
    <property type="match status" value="1"/>
</dbReference>
<feature type="domain" description="Xylose isomerase-like TIM barrel" evidence="1">
    <location>
        <begin position="20"/>
        <end position="229"/>
    </location>
</feature>
<dbReference type="AlphaFoldDB" id="A0AB33K7Q4"/>
<keyword evidence="2" id="KW-0413">Isomerase</keyword>
<protein>
    <submittedName>
        <fullName evidence="2">Sugar phosphate isomerase/epimerase</fullName>
    </submittedName>
</protein>
<organism evidence="2">
    <name type="scientific">Kitasatospora sp. CMC57</name>
    <dbReference type="NCBI Taxonomy" id="3231513"/>
    <lineage>
        <taxon>Bacteria</taxon>
        <taxon>Bacillati</taxon>
        <taxon>Actinomycetota</taxon>
        <taxon>Actinomycetes</taxon>
        <taxon>Kitasatosporales</taxon>
        <taxon>Streptomycetaceae</taxon>
        <taxon>Kitasatospora</taxon>
    </lineage>
</organism>
<evidence type="ECO:0000259" key="1">
    <source>
        <dbReference type="Pfam" id="PF01261"/>
    </source>
</evidence>
<dbReference type="InterPro" id="IPR013022">
    <property type="entry name" value="Xyl_isomerase-like_TIM-brl"/>
</dbReference>
<accession>A0AB33K7Q4</accession>
<dbReference type="GO" id="GO:0016853">
    <property type="term" value="F:isomerase activity"/>
    <property type="evidence" value="ECO:0007669"/>
    <property type="project" value="UniProtKB-KW"/>
</dbReference>
<gene>
    <name evidence="2" type="ORF">KCMC57_51480</name>
</gene>
<dbReference type="InterPro" id="IPR036237">
    <property type="entry name" value="Xyl_isomerase-like_sf"/>
</dbReference>
<dbReference type="EMBL" id="AP035881">
    <property type="protein sequence ID" value="BFP48780.1"/>
    <property type="molecule type" value="Genomic_DNA"/>
</dbReference>
<dbReference type="PANTHER" id="PTHR12110:SF53">
    <property type="entry name" value="BLR5974 PROTEIN"/>
    <property type="match status" value="1"/>
</dbReference>
<dbReference type="RefSeq" id="WP_407990961.1">
    <property type="nucleotide sequence ID" value="NZ_AP035881.2"/>
</dbReference>